<keyword evidence="9" id="KW-0238">DNA-binding</keyword>
<keyword evidence="12" id="KW-0131">Cell cycle</keyword>
<evidence type="ECO:0000256" key="3">
    <source>
        <dbReference type="ARBA" id="ARBA00022618"/>
    </source>
</evidence>
<evidence type="ECO:0000256" key="12">
    <source>
        <dbReference type="ARBA" id="ARBA00023306"/>
    </source>
</evidence>
<sequence>MQAGNCDEPKAGKAGGPAVSPVGDAKRQNVAAILKGDIQVQRTPLLGGGLLTVQDGAAVIRRAYKNPLTGGTGMSKELMRRLHSRHQFVPWGSPRQATVLPEPEETITEQNEEESLPPGVEPLVLWQPEPGDEKVTESSKPILVDNVLVKFLRAHQREGVQFMFECIGGLRDFSKKKNMEDGMVEDDNKPKDEGCFGCILADDMGLGKTLQSITLVWTLLRQGFDGSPLAKRIVIVTPTSLVGNWENEFSKWLPGRVDVLALCESTRSDVLQGIASFLAPRRHPDVLIISYETFRLHADKFKKKGSCDLLLCDEAHRLKNDKTLTNQALDSLPCRRRVLLSGTPMQNDLEEFFAMVNFTNPGILGIASSFRRHYENPILIGREPDASDAQRALSADRSAELSEKVNQFILRRTNALLSNHLPPKIVEIVCCRMSDLQVQLYKHFIHSKNVKKLMEDDTKKLQVLSSITAMKKLCNHPKLIYDTVKAGGSEAAGFEDCVKFFPPAMFSGRSGQWTGGDGSWVELSGKMCVLARLLSHLRRNTDDRIVLVSNYTQTLDLFAQICRERNYPFVRLDGTTSVGKRQKLVQKFNDPVPDEFAFLLSSKAGGCGLNLIGGNRLVLFDPDWNPANDKQAAARVWRDGQKKRVFIYRFLATGTIEEKVYQRQMSKEGLQQVVDTKKDDDRVQMNAISSEELRDLFKFQEQSSSDTHDSLNCGRCQAGEACTEQEPPAAAEGAPSTAEDIGGFAAAAGCRDILKPWERQVGTPAEEDLKSWAHHASPSTVPDRVMQSVAGDDVSFVFSCQIDGKLKPVESKAPGRPLAAGASGAAQRSEANKAGSTRLPTKPPGLAWRSPLPSKPGVKPTTPGLPRTVGAPTAGRGKVLSSLHPNIKKSSPSGPAGAATKIGAAQQGKAQLAAGLTGGLSGQPPKAGTTKKRSQARPKERAVSKKAKAVSDSSCSEESAFAEEEVESQEVVADSDDDF</sequence>
<evidence type="ECO:0000256" key="9">
    <source>
        <dbReference type="ARBA" id="ARBA00023125"/>
    </source>
</evidence>
<dbReference type="Pfam" id="PF00176">
    <property type="entry name" value="SNF2-rel_dom"/>
    <property type="match status" value="1"/>
</dbReference>
<keyword evidence="6" id="KW-0378">Hydrolase</keyword>
<dbReference type="CDD" id="cd18004">
    <property type="entry name" value="DEXHc_RAD54"/>
    <property type="match status" value="1"/>
</dbReference>
<dbReference type="InterPro" id="IPR001650">
    <property type="entry name" value="Helicase_C-like"/>
</dbReference>
<dbReference type="Gene3D" id="3.40.50.10810">
    <property type="entry name" value="Tandem AAA-ATPase domain"/>
    <property type="match status" value="1"/>
</dbReference>
<keyword evidence="8" id="KW-0067">ATP-binding</keyword>
<dbReference type="FunFam" id="3.40.50.300:FF:000332">
    <property type="entry name" value="DNA repair and recombination protein RAD54-like"/>
    <property type="match status" value="1"/>
</dbReference>
<evidence type="ECO:0000313" key="16">
    <source>
        <dbReference type="EMBL" id="GAQ87213.1"/>
    </source>
</evidence>
<dbReference type="PROSITE" id="PS51194">
    <property type="entry name" value="HELICASE_CTER"/>
    <property type="match status" value="1"/>
</dbReference>
<dbReference type="EMBL" id="DF237288">
    <property type="protein sequence ID" value="GAQ87213.1"/>
    <property type="molecule type" value="Genomic_DNA"/>
</dbReference>
<dbReference type="PANTHER" id="PTHR45629:SF7">
    <property type="entry name" value="DNA EXCISION REPAIR PROTEIN ERCC-6-RELATED"/>
    <property type="match status" value="1"/>
</dbReference>
<dbReference type="GO" id="GO:0015616">
    <property type="term" value="F:DNA translocase activity"/>
    <property type="evidence" value="ECO:0000318"/>
    <property type="project" value="GO_Central"/>
</dbReference>
<accession>A0A1Y1I9I1</accession>
<organism evidence="16 17">
    <name type="scientific">Klebsormidium nitens</name>
    <name type="common">Green alga</name>
    <name type="synonym">Ulothrix nitens</name>
    <dbReference type="NCBI Taxonomy" id="105231"/>
    <lineage>
        <taxon>Eukaryota</taxon>
        <taxon>Viridiplantae</taxon>
        <taxon>Streptophyta</taxon>
        <taxon>Klebsormidiophyceae</taxon>
        <taxon>Klebsormidiales</taxon>
        <taxon>Klebsormidiaceae</taxon>
        <taxon>Klebsormidium</taxon>
    </lineage>
</organism>
<feature type="compositionally biased region" description="Acidic residues" evidence="13">
    <location>
        <begin position="960"/>
        <end position="979"/>
    </location>
</feature>
<dbReference type="STRING" id="105231.A0A1Y1I9I1"/>
<evidence type="ECO:0000256" key="8">
    <source>
        <dbReference type="ARBA" id="ARBA00022840"/>
    </source>
</evidence>
<dbReference type="GO" id="GO:0051301">
    <property type="term" value="P:cell division"/>
    <property type="evidence" value="ECO:0007669"/>
    <property type="project" value="UniProtKB-KW"/>
</dbReference>
<evidence type="ECO:0000313" key="17">
    <source>
        <dbReference type="Proteomes" id="UP000054558"/>
    </source>
</evidence>
<evidence type="ECO:0000256" key="10">
    <source>
        <dbReference type="ARBA" id="ARBA00023204"/>
    </source>
</evidence>
<comment type="subcellular location">
    <subcellularLocation>
        <location evidence="1">Nucleus</location>
    </subcellularLocation>
</comment>
<comment type="similarity">
    <text evidence="2">Belongs to the SNF2/RAD54 helicase family.</text>
</comment>
<feature type="domain" description="Helicase ATP-binding" evidence="14">
    <location>
        <begin position="189"/>
        <end position="362"/>
    </location>
</feature>
<dbReference type="InterPro" id="IPR049730">
    <property type="entry name" value="SNF2/RAD54-like_C"/>
</dbReference>
<dbReference type="FunFam" id="1.20.120.850:FF:000028">
    <property type="entry name" value="Predicted protein"/>
    <property type="match status" value="1"/>
</dbReference>
<dbReference type="FunFam" id="3.40.50.10810:FF:000021">
    <property type="entry name" value="DNA repair and recombination protein RAD54"/>
    <property type="match status" value="1"/>
</dbReference>
<keyword evidence="7" id="KW-0347">Helicase</keyword>
<evidence type="ECO:0000256" key="7">
    <source>
        <dbReference type="ARBA" id="ARBA00022806"/>
    </source>
</evidence>
<gene>
    <name evidence="16" type="ORF">KFL_003390030</name>
</gene>
<keyword evidence="4" id="KW-0547">Nucleotide-binding</keyword>
<keyword evidence="17" id="KW-1185">Reference proteome</keyword>
<dbReference type="GO" id="GO:0003677">
    <property type="term" value="F:DNA binding"/>
    <property type="evidence" value="ECO:0007669"/>
    <property type="project" value="UniProtKB-KW"/>
</dbReference>
<feature type="compositionally biased region" description="Low complexity" evidence="13">
    <location>
        <begin position="950"/>
        <end position="959"/>
    </location>
</feature>
<dbReference type="CDD" id="cd18793">
    <property type="entry name" value="SF2_C_SNF"/>
    <property type="match status" value="1"/>
</dbReference>
<dbReference type="InterPro" id="IPR027417">
    <property type="entry name" value="P-loop_NTPase"/>
</dbReference>
<dbReference type="GO" id="GO:0016787">
    <property type="term" value="F:hydrolase activity"/>
    <property type="evidence" value="ECO:0007669"/>
    <property type="project" value="UniProtKB-KW"/>
</dbReference>
<dbReference type="PROSITE" id="PS51192">
    <property type="entry name" value="HELICASE_ATP_BIND_1"/>
    <property type="match status" value="1"/>
</dbReference>
<name>A0A1Y1I9I1_KLENI</name>
<dbReference type="OMA" id="CKIEFRD"/>
<dbReference type="Gene3D" id="1.20.120.850">
    <property type="entry name" value="SWI2/SNF2 ATPases, N-terminal domain"/>
    <property type="match status" value="1"/>
</dbReference>
<reference evidence="16 17" key="1">
    <citation type="journal article" date="2014" name="Nat. Commun.">
        <title>Klebsormidium flaccidum genome reveals primary factors for plant terrestrial adaptation.</title>
        <authorList>
            <person name="Hori K."/>
            <person name="Maruyama F."/>
            <person name="Fujisawa T."/>
            <person name="Togashi T."/>
            <person name="Yamamoto N."/>
            <person name="Seo M."/>
            <person name="Sato S."/>
            <person name="Yamada T."/>
            <person name="Mori H."/>
            <person name="Tajima N."/>
            <person name="Moriyama T."/>
            <person name="Ikeuchi M."/>
            <person name="Watanabe M."/>
            <person name="Wada H."/>
            <person name="Kobayashi K."/>
            <person name="Saito M."/>
            <person name="Masuda T."/>
            <person name="Sasaki-Sekimoto Y."/>
            <person name="Mashiguchi K."/>
            <person name="Awai K."/>
            <person name="Shimojima M."/>
            <person name="Masuda S."/>
            <person name="Iwai M."/>
            <person name="Nobusawa T."/>
            <person name="Narise T."/>
            <person name="Kondo S."/>
            <person name="Saito H."/>
            <person name="Sato R."/>
            <person name="Murakawa M."/>
            <person name="Ihara Y."/>
            <person name="Oshima-Yamada Y."/>
            <person name="Ohtaka K."/>
            <person name="Satoh M."/>
            <person name="Sonobe K."/>
            <person name="Ishii M."/>
            <person name="Ohtani R."/>
            <person name="Kanamori-Sato M."/>
            <person name="Honoki R."/>
            <person name="Miyazaki D."/>
            <person name="Mochizuki H."/>
            <person name="Umetsu J."/>
            <person name="Higashi K."/>
            <person name="Shibata D."/>
            <person name="Kamiya Y."/>
            <person name="Sato N."/>
            <person name="Nakamura Y."/>
            <person name="Tabata S."/>
            <person name="Ida S."/>
            <person name="Kurokawa K."/>
            <person name="Ohta H."/>
        </authorList>
    </citation>
    <scope>NUCLEOTIDE SEQUENCE [LARGE SCALE GENOMIC DNA]</scope>
    <source>
        <strain evidence="16 17">NIES-2285</strain>
    </source>
</reference>
<keyword evidence="3" id="KW-0132">Cell division</keyword>
<evidence type="ECO:0000259" key="15">
    <source>
        <dbReference type="PROSITE" id="PS51194"/>
    </source>
</evidence>
<dbReference type="GO" id="GO:0004386">
    <property type="term" value="F:helicase activity"/>
    <property type="evidence" value="ECO:0007669"/>
    <property type="project" value="UniProtKB-KW"/>
</dbReference>
<proteinExistence type="inferred from homology"/>
<dbReference type="InterPro" id="IPR000330">
    <property type="entry name" value="SNF2_N"/>
</dbReference>
<feature type="region of interest" description="Disordered" evidence="13">
    <location>
        <begin position="807"/>
        <end position="979"/>
    </location>
</feature>
<evidence type="ECO:0000256" key="6">
    <source>
        <dbReference type="ARBA" id="ARBA00022801"/>
    </source>
</evidence>
<evidence type="ECO:0000256" key="11">
    <source>
        <dbReference type="ARBA" id="ARBA00023242"/>
    </source>
</evidence>
<feature type="domain" description="Helicase C-terminal" evidence="15">
    <location>
        <begin position="529"/>
        <end position="689"/>
    </location>
</feature>
<dbReference type="GO" id="GO:0005524">
    <property type="term" value="F:ATP binding"/>
    <property type="evidence" value="ECO:0007669"/>
    <property type="project" value="UniProtKB-KW"/>
</dbReference>
<dbReference type="Proteomes" id="UP000054558">
    <property type="component" value="Unassembled WGS sequence"/>
</dbReference>
<dbReference type="Gene3D" id="3.40.50.300">
    <property type="entry name" value="P-loop containing nucleotide triphosphate hydrolases"/>
    <property type="match status" value="1"/>
</dbReference>
<dbReference type="GO" id="GO:0045003">
    <property type="term" value="P:double-strand break repair via synthesis-dependent strand annealing"/>
    <property type="evidence" value="ECO:0000318"/>
    <property type="project" value="GO_Central"/>
</dbReference>
<keyword evidence="11" id="KW-0539">Nucleus</keyword>
<dbReference type="SMART" id="SM00490">
    <property type="entry name" value="HELICc"/>
    <property type="match status" value="1"/>
</dbReference>
<dbReference type="InterPro" id="IPR014001">
    <property type="entry name" value="Helicase_ATP-bd"/>
</dbReference>
<dbReference type="SUPFAM" id="SSF52540">
    <property type="entry name" value="P-loop containing nucleoside triphosphate hydrolases"/>
    <property type="match status" value="2"/>
</dbReference>
<dbReference type="PANTHER" id="PTHR45629">
    <property type="entry name" value="SNF2/RAD54 FAMILY MEMBER"/>
    <property type="match status" value="1"/>
</dbReference>
<keyword evidence="5" id="KW-0227">DNA damage</keyword>
<evidence type="ECO:0000256" key="2">
    <source>
        <dbReference type="ARBA" id="ARBA00007025"/>
    </source>
</evidence>
<keyword evidence="10" id="KW-0234">DNA repair</keyword>
<feature type="compositionally biased region" description="Low complexity" evidence="13">
    <location>
        <begin position="894"/>
        <end position="915"/>
    </location>
</feature>
<dbReference type="GO" id="GO:0005634">
    <property type="term" value="C:nucleus"/>
    <property type="evidence" value="ECO:0000318"/>
    <property type="project" value="GO_Central"/>
</dbReference>
<dbReference type="OrthoDB" id="413460at2759"/>
<dbReference type="InterPro" id="IPR050496">
    <property type="entry name" value="SNF2_RAD54_helicase_repair"/>
</dbReference>
<dbReference type="InterPro" id="IPR038718">
    <property type="entry name" value="SNF2-like_sf"/>
</dbReference>
<evidence type="ECO:0000256" key="4">
    <source>
        <dbReference type="ARBA" id="ARBA00022741"/>
    </source>
</evidence>
<evidence type="ECO:0000259" key="14">
    <source>
        <dbReference type="PROSITE" id="PS51192"/>
    </source>
</evidence>
<dbReference type="Pfam" id="PF00271">
    <property type="entry name" value="Helicase_C"/>
    <property type="match status" value="1"/>
</dbReference>
<evidence type="ECO:0000256" key="5">
    <source>
        <dbReference type="ARBA" id="ARBA00022763"/>
    </source>
</evidence>
<dbReference type="SMART" id="SM00487">
    <property type="entry name" value="DEXDc"/>
    <property type="match status" value="1"/>
</dbReference>
<protein>
    <submittedName>
        <fullName evidence="16">Putative SNF2 family DNA repair protein</fullName>
    </submittedName>
</protein>
<dbReference type="AlphaFoldDB" id="A0A1Y1I9I1"/>
<dbReference type="GO" id="GO:0007131">
    <property type="term" value="P:reciprocal meiotic recombination"/>
    <property type="evidence" value="ECO:0000318"/>
    <property type="project" value="GO_Central"/>
</dbReference>
<feature type="region of interest" description="Disordered" evidence="13">
    <location>
        <begin position="1"/>
        <end position="23"/>
    </location>
</feature>
<evidence type="ECO:0000256" key="1">
    <source>
        <dbReference type="ARBA" id="ARBA00004123"/>
    </source>
</evidence>
<evidence type="ECO:0000256" key="13">
    <source>
        <dbReference type="SAM" id="MobiDB-lite"/>
    </source>
</evidence>